<evidence type="ECO:0000256" key="2">
    <source>
        <dbReference type="ARBA" id="ARBA00022490"/>
    </source>
</evidence>
<keyword evidence="8" id="KW-1185">Reference proteome</keyword>
<proteinExistence type="inferred from homology"/>
<accession>A0A1I8MP58</accession>
<feature type="domain" description="Dynein assembly factor 3 C-terminal" evidence="6">
    <location>
        <begin position="158"/>
        <end position="454"/>
    </location>
</feature>
<dbReference type="InterPro" id="IPR028235">
    <property type="entry name" value="DNAAF3_C"/>
</dbReference>
<evidence type="ECO:0000256" key="3">
    <source>
        <dbReference type="ARBA" id="ARBA00022794"/>
    </source>
</evidence>
<dbReference type="eggNOG" id="ENOG502QT97">
    <property type="taxonomic scope" value="Eukaryota"/>
</dbReference>
<evidence type="ECO:0000259" key="5">
    <source>
        <dbReference type="Pfam" id="PF14737"/>
    </source>
</evidence>
<organism evidence="7">
    <name type="scientific">Musca domestica</name>
    <name type="common">House fly</name>
    <dbReference type="NCBI Taxonomy" id="7370"/>
    <lineage>
        <taxon>Eukaryota</taxon>
        <taxon>Metazoa</taxon>
        <taxon>Ecdysozoa</taxon>
        <taxon>Arthropoda</taxon>
        <taxon>Hexapoda</taxon>
        <taxon>Insecta</taxon>
        <taxon>Pterygota</taxon>
        <taxon>Neoptera</taxon>
        <taxon>Endopterygota</taxon>
        <taxon>Diptera</taxon>
        <taxon>Brachycera</taxon>
        <taxon>Muscomorpha</taxon>
        <taxon>Muscoidea</taxon>
        <taxon>Muscidae</taxon>
        <taxon>Musca</taxon>
    </lineage>
</organism>
<evidence type="ECO:0000313" key="8">
    <source>
        <dbReference type="Proteomes" id="UP001652621"/>
    </source>
</evidence>
<dbReference type="VEuPathDB" id="VectorBase:MDOMA2_003175"/>
<dbReference type="KEGG" id="mde:101892879"/>
<dbReference type="GO" id="GO:0120293">
    <property type="term" value="C:dynein axonemal particle"/>
    <property type="evidence" value="ECO:0007669"/>
    <property type="project" value="UniProtKB-SubCell"/>
</dbReference>
<evidence type="ECO:0000256" key="4">
    <source>
        <dbReference type="ARBA" id="ARBA00024190"/>
    </source>
</evidence>
<dbReference type="InterPro" id="IPR027974">
    <property type="entry name" value="DUF4470"/>
</dbReference>
<name>A0A1I8MP58_MUSDO</name>
<dbReference type="GO" id="GO:0044458">
    <property type="term" value="P:motile cilium assembly"/>
    <property type="evidence" value="ECO:0007669"/>
    <property type="project" value="TreeGrafter"/>
</dbReference>
<gene>
    <name evidence="7" type="primary">101892879</name>
    <name evidence="9" type="synonym">LOC101892879</name>
</gene>
<reference evidence="7" key="1">
    <citation type="submission" date="2020-05" db="UniProtKB">
        <authorList>
            <consortium name="EnsemblMetazoa"/>
        </authorList>
    </citation>
    <scope>IDENTIFICATION</scope>
    <source>
        <strain evidence="7">Aabys</strain>
    </source>
</reference>
<evidence type="ECO:0000256" key="1">
    <source>
        <dbReference type="ARBA" id="ARBA00010449"/>
    </source>
</evidence>
<dbReference type="InterPro" id="IPR039304">
    <property type="entry name" value="DNAAF3"/>
</dbReference>
<dbReference type="Pfam" id="PF14740">
    <property type="entry name" value="DUF4471"/>
    <property type="match status" value="1"/>
</dbReference>
<sequence length="475" mass="55323">MFWGLSEALDLIDEYLRIIKIKNGHGETTNEGEGGIFSKENSNEGPINILLFGSNDPRHVIKTMAKLYSHRSKGFNPRVHFYIVDGCMEITARNMALLGIALENPNLINLRSKVQLFMDVYGNSMLRSFSNQYLVAKTKSLLKMITDNEYLHKLAPFLSIEGLKYRERDGLQTALHFWLPKSEHIFNIKQYWCDRVRKLLGSRYDYRIGQFDWDLNIVLKERGASQVCSQEYKHWRETGIAFTFPEFEYNMPNKTLSAGLIPNGEKYLHRGYVGDIQTGPFVTFGLTTSDERMLKRVQGENDYRSTDITERNILELFHELTFQTPYEHDLSHSRKYGCARLQMGKILTNACNDTMLSLSDYDKPWIRTSGVQINFLSTDDILAMQDSNSRWSDFFDVVFVAHNYFSFLKESFINIMHRPSTLIMETKLMSTEKKDFVNSFDEKIFSFAKKVNLQCVINYETLNTTRTLLKFKKLY</sequence>
<evidence type="ECO:0000313" key="9">
    <source>
        <dbReference type="RefSeq" id="XP_005191675.1"/>
    </source>
</evidence>
<dbReference type="PANTHER" id="PTHR22118:SF14">
    <property type="entry name" value="DYNEIN AXONEMAL ASSEMBLY FACTOR 3"/>
    <property type="match status" value="1"/>
</dbReference>
<dbReference type="AlphaFoldDB" id="A0A1I8MP58"/>
<dbReference type="Pfam" id="PF14737">
    <property type="entry name" value="DUF4470"/>
    <property type="match status" value="1"/>
</dbReference>
<keyword evidence="3" id="KW-0970">Cilium biogenesis/degradation</keyword>
<keyword evidence="2" id="KW-0963">Cytoplasm</keyword>
<comment type="subcellular location">
    <subcellularLocation>
        <location evidence="4">Dynein axonemal particle</location>
    </subcellularLocation>
</comment>
<dbReference type="RefSeq" id="XP_005191675.1">
    <property type="nucleotide sequence ID" value="XM_005191618.3"/>
</dbReference>
<dbReference type="STRING" id="7370.A0A1I8MP58"/>
<reference evidence="9" key="2">
    <citation type="submission" date="2025-04" db="UniProtKB">
        <authorList>
            <consortium name="RefSeq"/>
        </authorList>
    </citation>
    <scope>IDENTIFICATION</scope>
    <source>
        <strain evidence="9">Aabys</strain>
    </source>
</reference>
<dbReference type="VEuPathDB" id="VectorBase:MDOA007021"/>
<dbReference type="PANTHER" id="PTHR22118">
    <property type="entry name" value="DYNEIN ASSEMBLY FACTOR 3, AXONEMAL"/>
    <property type="match status" value="1"/>
</dbReference>
<feature type="domain" description="DUF4470" evidence="5">
    <location>
        <begin position="2"/>
        <end position="126"/>
    </location>
</feature>
<evidence type="ECO:0000313" key="7">
    <source>
        <dbReference type="EnsemblMetazoa" id="MDOA007021-PA"/>
    </source>
</evidence>
<protein>
    <submittedName>
        <fullName evidence="9">Dynein assembly factor 3, axonemal homolog</fullName>
    </submittedName>
</protein>
<evidence type="ECO:0000259" key="6">
    <source>
        <dbReference type="Pfam" id="PF14740"/>
    </source>
</evidence>
<comment type="similarity">
    <text evidence="1">Belongs to the DNAAF3 family.</text>
</comment>
<dbReference type="EnsemblMetazoa" id="MDOA007021-RA">
    <property type="protein sequence ID" value="MDOA007021-PA"/>
    <property type="gene ID" value="MDOA007021"/>
</dbReference>
<dbReference type="OrthoDB" id="538817at2759"/>
<dbReference type="Proteomes" id="UP001652621">
    <property type="component" value="Unplaced"/>
</dbReference>
<dbReference type="GO" id="GO:0070286">
    <property type="term" value="P:axonemal dynein complex assembly"/>
    <property type="evidence" value="ECO:0007669"/>
    <property type="project" value="InterPro"/>
</dbReference>